<evidence type="ECO:0000256" key="2">
    <source>
        <dbReference type="SAM" id="MobiDB-lite"/>
    </source>
</evidence>
<evidence type="ECO:0000313" key="4">
    <source>
        <dbReference type="Proteomes" id="UP000298327"/>
    </source>
</evidence>
<feature type="compositionally biased region" description="Polar residues" evidence="2">
    <location>
        <begin position="658"/>
        <end position="668"/>
    </location>
</feature>
<feature type="compositionally biased region" description="Polar residues" evidence="2">
    <location>
        <begin position="810"/>
        <end position="826"/>
    </location>
</feature>
<feature type="non-terminal residue" evidence="3">
    <location>
        <position position="1"/>
    </location>
</feature>
<sequence>TGVQGAGDGGRTYNIGLTVQSQKGLWAPGKNVKYMGSELTNQQIMQQQLLNLATEVGSSGLKYIPHAEEMKAYRTMTNAPIIGHPSNYMFDSLPVNVSPATSEAELDMLGANNMLGRSGVTHVDGHDDPTSYSCMLSISDVPEEYGLGRLHIKEAGVYVELNSFVVLFFSGLDQHAGTSHYAPHGVELVESAYRLNIILYPASMVARNDGVAPLAAFPLPTSETSASRPYLPLGREIRNYPEDRSSRSPSNHCTQSNFAMDGHLLMTPQSQLDYIARSLLQLSTLVTSQIHPDRQVQIDVNKFLESFSIKSGPEERYTAEPWSLAPGQYAPPIQGCSPIALTVYHPAGRPLDNQPILEADPRDEILRIHKRRLQRCFDHLTQLKEMPSMIVDPDATPPVQGPGGRSAAKKKGRGRQMDSPSADHDDHLRRLLDQRAARADVAHARFPSMSEWSDSPSVYSHAHFSPRPIDRAELDANTAGFDFSIPSQYRTHPYHSDRDRLNDPSASTLDLDDDSTSSRPNSQAHFLHGSSTPSPPVHDSDSDVDAADPRMSMLGPKMRFHSPAPWELDEDPVQEQDEPDDDARSFVSRRGRMKNKGEGFIKGLNLSSLNSRNHSASRPSADSHRPGGKEKLSFETSSSYVSVSQGGLQALAQASMSTSSLAPSQTPLRNKFSLPRVRTRTVSNTSAAKPSLSPHSTAFPAQSLNMSPVSHPSRPDSPSPSVLSSQLARTDTRTSSRPGSPRSMSGQDDYVHPYANPELVQRTIRPSHLCQIRVPSSARDMESSESSATFPDSNTTRSSSPSRSASAATITMTPDTSASSFGQDTTYIKRPTPSLQGRTISGPMPVEPQSPPMLPTTKAMRRETKLLPPQSMNQMAGWGEMPASPTFTLISLQEAQAQARDRSRGNTVQPPTNLAKAPFLDQEPPSRYTSNTTNTATRARAHSTGANTKGKAALHSLSTSMSPSPIARTDIDASPVSNTPARSLKHKKSGFMRLFNGRDKDKGTQSSPTPPVPSSGDTGLSSSALPAPTTPKITTSRVPVPALTSFSEGSTNFDDVASGESEVTTAPTRTERSPHGRRYIPPLSIRTPSDKASHLTVKSPVQPALSAPAGTTEFPSLSLRPVSTIFSAHFSEHLIDGESPLDQEADNSTSTSGFSPVTPGFPNRSSGDKSAAVVEEDESYSIVRALQNQIATSRKAWQQQIWELEGQVHDLRAEVEELRAKEASGEHCPVCGRGATKAGSSDGEDSARQTGVVNRPRARTGVGTRFGAAITA</sequence>
<name>A0A4Y9ZBC8_9AGAM</name>
<feature type="compositionally biased region" description="Basic and acidic residues" evidence="2">
    <location>
        <begin position="621"/>
        <end position="633"/>
    </location>
</feature>
<feature type="compositionally biased region" description="Polar residues" evidence="2">
    <location>
        <begin position="680"/>
        <end position="706"/>
    </location>
</feature>
<feature type="compositionally biased region" description="Low complexity" evidence="2">
    <location>
        <begin position="604"/>
        <end position="617"/>
    </location>
</feature>
<dbReference type="Proteomes" id="UP000298327">
    <property type="component" value="Unassembled WGS sequence"/>
</dbReference>
<keyword evidence="1" id="KW-0175">Coiled coil</keyword>
<feature type="compositionally biased region" description="Polar residues" evidence="2">
    <location>
        <begin position="1044"/>
        <end position="1053"/>
    </location>
</feature>
<feature type="region of interest" description="Disordered" evidence="2">
    <location>
        <begin position="658"/>
        <end position="752"/>
    </location>
</feature>
<proteinExistence type="predicted"/>
<organism evidence="3 4">
    <name type="scientific">Dentipellis fragilis</name>
    <dbReference type="NCBI Taxonomy" id="205917"/>
    <lineage>
        <taxon>Eukaryota</taxon>
        <taxon>Fungi</taxon>
        <taxon>Dikarya</taxon>
        <taxon>Basidiomycota</taxon>
        <taxon>Agaricomycotina</taxon>
        <taxon>Agaricomycetes</taxon>
        <taxon>Russulales</taxon>
        <taxon>Hericiaceae</taxon>
        <taxon>Dentipellis</taxon>
    </lineage>
</organism>
<feature type="region of interest" description="Disordered" evidence="2">
    <location>
        <begin position="483"/>
        <end position="634"/>
    </location>
</feature>
<keyword evidence="4" id="KW-1185">Reference proteome</keyword>
<feature type="compositionally biased region" description="Low complexity" evidence="2">
    <location>
        <begin position="926"/>
        <end position="944"/>
    </location>
</feature>
<feature type="compositionally biased region" description="Low complexity" evidence="2">
    <location>
        <begin position="784"/>
        <end position="809"/>
    </location>
</feature>
<feature type="compositionally biased region" description="Polar residues" evidence="2">
    <location>
        <begin position="1146"/>
        <end position="1155"/>
    </location>
</feature>
<feature type="region of interest" description="Disordered" evidence="2">
    <location>
        <begin position="1231"/>
        <end position="1254"/>
    </location>
</feature>
<feature type="compositionally biased region" description="Low complexity" evidence="2">
    <location>
        <begin position="733"/>
        <end position="746"/>
    </location>
</feature>
<feature type="coiled-coil region" evidence="1">
    <location>
        <begin position="1194"/>
        <end position="1221"/>
    </location>
</feature>
<evidence type="ECO:0000256" key="1">
    <source>
        <dbReference type="SAM" id="Coils"/>
    </source>
</evidence>
<gene>
    <name evidence="3" type="ORF">EVG20_g1550</name>
</gene>
<dbReference type="AlphaFoldDB" id="A0A4Y9ZBC8"/>
<dbReference type="EMBL" id="SEOQ01000051">
    <property type="protein sequence ID" value="TFY71450.1"/>
    <property type="molecule type" value="Genomic_DNA"/>
</dbReference>
<dbReference type="OrthoDB" id="2565072at2759"/>
<feature type="region of interest" description="Disordered" evidence="2">
    <location>
        <begin position="1139"/>
        <end position="1170"/>
    </location>
</feature>
<accession>A0A4Y9ZBC8</accession>
<feature type="compositionally biased region" description="Acidic residues" evidence="2">
    <location>
        <begin position="567"/>
        <end position="581"/>
    </location>
</feature>
<protein>
    <submittedName>
        <fullName evidence="3">Uncharacterized protein</fullName>
    </submittedName>
</protein>
<feature type="region of interest" description="Disordered" evidence="2">
    <location>
        <begin position="775"/>
        <end position="852"/>
    </location>
</feature>
<feature type="region of interest" description="Disordered" evidence="2">
    <location>
        <begin position="389"/>
        <end position="426"/>
    </location>
</feature>
<feature type="region of interest" description="Disordered" evidence="2">
    <location>
        <begin position="902"/>
        <end position="1095"/>
    </location>
</feature>
<evidence type="ECO:0000313" key="3">
    <source>
        <dbReference type="EMBL" id="TFY71450.1"/>
    </source>
</evidence>
<comment type="caution">
    <text evidence="3">The sequence shown here is derived from an EMBL/GenBank/DDBJ whole genome shotgun (WGS) entry which is preliminary data.</text>
</comment>
<reference evidence="3 4" key="1">
    <citation type="submission" date="2019-02" db="EMBL/GenBank/DDBJ databases">
        <title>Genome sequencing of the rare red list fungi Dentipellis fragilis.</title>
        <authorList>
            <person name="Buettner E."/>
            <person name="Kellner H."/>
        </authorList>
    </citation>
    <scope>NUCLEOTIDE SEQUENCE [LARGE SCALE GENOMIC DNA]</scope>
    <source>
        <strain evidence="3 4">DSM 105465</strain>
    </source>
</reference>